<dbReference type="Proteomes" id="UP000828941">
    <property type="component" value="Chromosome 4"/>
</dbReference>
<organism evidence="1 2">
    <name type="scientific">Bauhinia variegata</name>
    <name type="common">Purple orchid tree</name>
    <name type="synonym">Phanera variegata</name>
    <dbReference type="NCBI Taxonomy" id="167791"/>
    <lineage>
        <taxon>Eukaryota</taxon>
        <taxon>Viridiplantae</taxon>
        <taxon>Streptophyta</taxon>
        <taxon>Embryophyta</taxon>
        <taxon>Tracheophyta</taxon>
        <taxon>Spermatophyta</taxon>
        <taxon>Magnoliopsida</taxon>
        <taxon>eudicotyledons</taxon>
        <taxon>Gunneridae</taxon>
        <taxon>Pentapetalae</taxon>
        <taxon>rosids</taxon>
        <taxon>fabids</taxon>
        <taxon>Fabales</taxon>
        <taxon>Fabaceae</taxon>
        <taxon>Cercidoideae</taxon>
        <taxon>Cercideae</taxon>
        <taxon>Bauhiniinae</taxon>
        <taxon>Bauhinia</taxon>
    </lineage>
</organism>
<reference evidence="1 2" key="1">
    <citation type="journal article" date="2022" name="DNA Res.">
        <title>Chromosomal-level genome assembly of the orchid tree Bauhinia variegata (Leguminosae; Cercidoideae) supports the allotetraploid origin hypothesis of Bauhinia.</title>
        <authorList>
            <person name="Zhong Y."/>
            <person name="Chen Y."/>
            <person name="Zheng D."/>
            <person name="Pang J."/>
            <person name="Liu Y."/>
            <person name="Luo S."/>
            <person name="Meng S."/>
            <person name="Qian L."/>
            <person name="Wei D."/>
            <person name="Dai S."/>
            <person name="Zhou R."/>
        </authorList>
    </citation>
    <scope>NUCLEOTIDE SEQUENCE [LARGE SCALE GENOMIC DNA]</scope>
    <source>
        <strain evidence="1">BV-YZ2020</strain>
    </source>
</reference>
<evidence type="ECO:0000313" key="2">
    <source>
        <dbReference type="Proteomes" id="UP000828941"/>
    </source>
</evidence>
<accession>A0ACB9PPV2</accession>
<dbReference type="EMBL" id="CM039429">
    <property type="protein sequence ID" value="KAI4348590.1"/>
    <property type="molecule type" value="Genomic_DNA"/>
</dbReference>
<proteinExistence type="predicted"/>
<protein>
    <submittedName>
        <fullName evidence="1">Uncharacterized protein</fullName>
    </submittedName>
</protein>
<evidence type="ECO:0000313" key="1">
    <source>
        <dbReference type="EMBL" id="KAI4348590.1"/>
    </source>
</evidence>
<gene>
    <name evidence="1" type="ORF">L6164_009298</name>
</gene>
<comment type="caution">
    <text evidence="1">The sequence shown here is derived from an EMBL/GenBank/DDBJ whole genome shotgun (WGS) entry which is preliminary data.</text>
</comment>
<keyword evidence="2" id="KW-1185">Reference proteome</keyword>
<name>A0ACB9PPV2_BAUVA</name>
<sequence>MTANGCILAVIVRKCENSDLSLDWIGLLSIKAIVLLNCPLLDQTQPREKHNLLSVATSRKGLDSTNPVEIIRITRPDLVLGEWTSGFMHYSKGNSKIRNWTLFYSSSLVSRAQGKVTPLMPGISFYDQRYNMSCHHL</sequence>